<organism evidence="2 3">
    <name type="scientific">Fusarium agapanthi</name>
    <dbReference type="NCBI Taxonomy" id="1803897"/>
    <lineage>
        <taxon>Eukaryota</taxon>
        <taxon>Fungi</taxon>
        <taxon>Dikarya</taxon>
        <taxon>Ascomycota</taxon>
        <taxon>Pezizomycotina</taxon>
        <taxon>Sordariomycetes</taxon>
        <taxon>Hypocreomycetidae</taxon>
        <taxon>Hypocreales</taxon>
        <taxon>Nectriaceae</taxon>
        <taxon>Fusarium</taxon>
        <taxon>Fusarium fujikuroi species complex</taxon>
    </lineage>
</organism>
<evidence type="ECO:0000256" key="1">
    <source>
        <dbReference type="SAM" id="MobiDB-lite"/>
    </source>
</evidence>
<dbReference type="Proteomes" id="UP000737391">
    <property type="component" value="Unassembled WGS sequence"/>
</dbReference>
<reference evidence="2" key="1">
    <citation type="submission" date="2020-01" db="EMBL/GenBank/DDBJ databases">
        <title>Identification and distribution of gene clusters putatively required for synthesis of sphingolipid metabolism inhibitors in phylogenetically diverse species of the filamentous fungus Fusarium.</title>
        <authorList>
            <person name="Kim H.-S."/>
            <person name="Busman M."/>
            <person name="Brown D.W."/>
            <person name="Divon H."/>
            <person name="Uhlig S."/>
            <person name="Proctor R.H."/>
        </authorList>
    </citation>
    <scope>NUCLEOTIDE SEQUENCE</scope>
    <source>
        <strain evidence="2">NRRL 31653</strain>
    </source>
</reference>
<dbReference type="EMBL" id="LUFC02001039">
    <property type="protein sequence ID" value="KAF4487841.1"/>
    <property type="molecule type" value="Genomic_DNA"/>
</dbReference>
<feature type="region of interest" description="Disordered" evidence="1">
    <location>
        <begin position="144"/>
        <end position="245"/>
    </location>
</feature>
<protein>
    <submittedName>
        <fullName evidence="2">Integral membrane</fullName>
    </submittedName>
</protein>
<dbReference type="OrthoDB" id="1045822at2759"/>
<sequence length="364" mass="40749">MEKPFAGQWLYDDKDLAPANILWETFLCPCIVYGRSKKSYEDALNKAYECDTPPNGRVRFKVNKKGINPAVSLPCVQFAACLPLYGALISNLRTKVRDLYNIGGTRSEDNLWGCCYPYDTLIQIEHELINHGHHRRRSCCGYETEPSMTTSVSTSRSHSKVTTCDTEPDASLPCIPEGSSECTSPTSSASSRSKSRERSIAQDPVAPTDATLDHSHDLSKDPRGPYRTDATHRLTDDTSAPVYPPSIHQLRTDIKAPASPPAVHRHDLFQDASETNETQSNHDIGFDQVATYRASPDHLLRQDEKTPGAFPSAHHLHHDTVVRVGREILGHTIFMRTSEEDEESGDVKRPDKWNIIMIQPQTRL</sequence>
<gene>
    <name evidence="2" type="ORF">FAGAP_11296</name>
</gene>
<name>A0A9P5E9T4_9HYPO</name>
<evidence type="ECO:0000313" key="2">
    <source>
        <dbReference type="EMBL" id="KAF4487841.1"/>
    </source>
</evidence>
<accession>A0A9P5E9T4</accession>
<evidence type="ECO:0000313" key="3">
    <source>
        <dbReference type="Proteomes" id="UP000737391"/>
    </source>
</evidence>
<comment type="caution">
    <text evidence="2">The sequence shown here is derived from an EMBL/GenBank/DDBJ whole genome shotgun (WGS) entry which is preliminary data.</text>
</comment>
<feature type="compositionally biased region" description="Low complexity" evidence="1">
    <location>
        <begin position="179"/>
        <end position="192"/>
    </location>
</feature>
<keyword evidence="3" id="KW-1185">Reference proteome</keyword>
<feature type="compositionally biased region" description="Polar residues" evidence="1">
    <location>
        <begin position="146"/>
        <end position="165"/>
    </location>
</feature>
<feature type="compositionally biased region" description="Basic and acidic residues" evidence="1">
    <location>
        <begin position="211"/>
        <end position="236"/>
    </location>
</feature>
<proteinExistence type="predicted"/>
<dbReference type="AlphaFoldDB" id="A0A9P5E9T4"/>